<feature type="chain" id="PRO_5032720257" evidence="1">
    <location>
        <begin position="20"/>
        <end position="573"/>
    </location>
</feature>
<dbReference type="PANTHER" id="PTHR46615:SF1">
    <property type="entry name" value="ARYLSULFATASE K"/>
    <property type="match status" value="1"/>
</dbReference>
<feature type="signal peptide" evidence="1">
    <location>
        <begin position="1"/>
        <end position="19"/>
    </location>
</feature>
<evidence type="ECO:0000313" key="3">
    <source>
        <dbReference type="EMBL" id="CAE7765351.1"/>
    </source>
</evidence>
<evidence type="ECO:0000256" key="1">
    <source>
        <dbReference type="SAM" id="SignalP"/>
    </source>
</evidence>
<keyword evidence="4" id="KW-1185">Reference proteome</keyword>
<gene>
    <name evidence="3" type="primary">ARSK</name>
    <name evidence="3" type="ORF">SNEC2469_LOCUS22319</name>
</gene>
<evidence type="ECO:0000259" key="2">
    <source>
        <dbReference type="Pfam" id="PF00884"/>
    </source>
</evidence>
<reference evidence="3" key="1">
    <citation type="submission" date="2021-02" db="EMBL/GenBank/DDBJ databases">
        <authorList>
            <person name="Dougan E. K."/>
            <person name="Rhodes N."/>
            <person name="Thang M."/>
            <person name="Chan C."/>
        </authorList>
    </citation>
    <scope>NUCLEOTIDE SEQUENCE</scope>
</reference>
<feature type="domain" description="Sulfatase N-terminal" evidence="2">
    <location>
        <begin position="22"/>
        <end position="392"/>
    </location>
</feature>
<dbReference type="OrthoDB" id="1886626at2759"/>
<name>A0A812Y540_9DINO</name>
<dbReference type="Gene3D" id="3.40.720.10">
    <property type="entry name" value="Alkaline Phosphatase, subunit A"/>
    <property type="match status" value="1"/>
</dbReference>
<dbReference type="Pfam" id="PF00884">
    <property type="entry name" value="Sulfatase"/>
    <property type="match status" value="1"/>
</dbReference>
<sequence length="573" mass="65023">MARALLALLWALRALPVLAKRPNILFLMTDSMDGRVLDPEAVQSQAVELPFLRDFFAKQGTNFVRSYANSPQCVPSRSSMCTGRRTDQIEAWSNEKGLAASEDGTLDKTCIYFYGTNQCAAWAKMQNYSETIFSGLQRLGYGVKLYGKVDIGAGLMNDPKVRETVSASGWHQGANLGIVTRSADIRRPTKQAPLSLTSDTQDHVHPEDWRTVDRCQEWIQALPPAEQNTEPFFLYCSLNIPHPPFQTNATWLAKVKEEKIPLPDWPPGFPQEWHPYDSYMSISKHVEEMNYTSEEILRVRKTYYAMCAEADFLLNRVWESLTHKGYGLDNTFVVYVSDHGEMNMEHRQVWKNSMYEGSSRVPFAIAGPGVAKGRRVTQLTSLVDVLPTLLDMGQETDWERHADLAGKSVLLLAGAPSLAPPQLVVTPDEDRVVVSQYHSNMGNTGSFMVRKGPWKYIRFGHTLSTFSPEKYTPLLFNVDEDPGEAENLAGQHSQILGQLEVELRALFDPEDVDRRVKSEDFRLYHRFFGSLDQRRLRNKLERAYAGFDEGDFRKLQLWAKELASWLAPELLVV</sequence>
<protein>
    <submittedName>
        <fullName evidence="3">ARSK protein</fullName>
    </submittedName>
</protein>
<organism evidence="3 4">
    <name type="scientific">Symbiodinium necroappetens</name>
    <dbReference type="NCBI Taxonomy" id="1628268"/>
    <lineage>
        <taxon>Eukaryota</taxon>
        <taxon>Sar</taxon>
        <taxon>Alveolata</taxon>
        <taxon>Dinophyceae</taxon>
        <taxon>Suessiales</taxon>
        <taxon>Symbiodiniaceae</taxon>
        <taxon>Symbiodinium</taxon>
    </lineage>
</organism>
<keyword evidence="1" id="KW-0732">Signal</keyword>
<dbReference type="PANTHER" id="PTHR46615">
    <property type="entry name" value="ARYLSULFATASE K"/>
    <property type="match status" value="1"/>
</dbReference>
<evidence type="ECO:0000313" key="4">
    <source>
        <dbReference type="Proteomes" id="UP000601435"/>
    </source>
</evidence>
<dbReference type="InterPro" id="IPR051849">
    <property type="entry name" value="GAG-degrading_sulfatase"/>
</dbReference>
<dbReference type="GO" id="GO:0015024">
    <property type="term" value="F:glucuronate-2-sulfatase activity"/>
    <property type="evidence" value="ECO:0007669"/>
    <property type="project" value="TreeGrafter"/>
</dbReference>
<dbReference type="GO" id="GO:0004065">
    <property type="term" value="F:arylsulfatase activity"/>
    <property type="evidence" value="ECO:0007669"/>
    <property type="project" value="TreeGrafter"/>
</dbReference>
<comment type="caution">
    <text evidence="3">The sequence shown here is derived from an EMBL/GenBank/DDBJ whole genome shotgun (WGS) entry which is preliminary data.</text>
</comment>
<dbReference type="EMBL" id="CAJNJA010040379">
    <property type="protein sequence ID" value="CAE7765351.1"/>
    <property type="molecule type" value="Genomic_DNA"/>
</dbReference>
<dbReference type="Proteomes" id="UP000601435">
    <property type="component" value="Unassembled WGS sequence"/>
</dbReference>
<proteinExistence type="predicted"/>
<dbReference type="AlphaFoldDB" id="A0A812Y540"/>
<dbReference type="InterPro" id="IPR017850">
    <property type="entry name" value="Alkaline_phosphatase_core_sf"/>
</dbReference>
<dbReference type="SUPFAM" id="SSF53649">
    <property type="entry name" value="Alkaline phosphatase-like"/>
    <property type="match status" value="1"/>
</dbReference>
<accession>A0A812Y540</accession>
<dbReference type="InterPro" id="IPR000917">
    <property type="entry name" value="Sulfatase_N"/>
</dbReference>